<dbReference type="VEuPathDB" id="VectorBase:HLOH_052733"/>
<dbReference type="EMBL" id="JABSTR010000007">
    <property type="protein sequence ID" value="KAH9375555.1"/>
    <property type="molecule type" value="Genomic_DNA"/>
</dbReference>
<dbReference type="AlphaFoldDB" id="A0A9J6GJS5"/>
<comment type="caution">
    <text evidence="1">The sequence shown here is derived from an EMBL/GenBank/DDBJ whole genome shotgun (WGS) entry which is preliminary data.</text>
</comment>
<evidence type="ECO:0000313" key="2">
    <source>
        <dbReference type="Proteomes" id="UP000821853"/>
    </source>
</evidence>
<sequence>MGTRCNGVCHARSKSQFLPYSTYHNTTECLSEALTPCESSGGKKFLLNVMEHILGGTLDLICGRYTRGSDDCKTLPSLPPLGPQDPKVENFVELLIGIVTTFGRKS</sequence>
<proteinExistence type="predicted"/>
<dbReference type="OrthoDB" id="6482048at2759"/>
<dbReference type="Proteomes" id="UP000821853">
    <property type="component" value="Chromosome 5"/>
</dbReference>
<dbReference type="OMA" id="ESEACKH"/>
<protein>
    <submittedName>
        <fullName evidence="1">Uncharacterized protein</fullName>
    </submittedName>
</protein>
<gene>
    <name evidence="1" type="ORF">HPB48_008122</name>
</gene>
<name>A0A9J6GJS5_HAELO</name>
<evidence type="ECO:0000313" key="1">
    <source>
        <dbReference type="EMBL" id="KAH9375555.1"/>
    </source>
</evidence>
<reference evidence="1 2" key="1">
    <citation type="journal article" date="2020" name="Cell">
        <title>Large-Scale Comparative Analyses of Tick Genomes Elucidate Their Genetic Diversity and Vector Capacities.</title>
        <authorList>
            <consortium name="Tick Genome and Microbiome Consortium (TIGMIC)"/>
            <person name="Jia N."/>
            <person name="Wang J."/>
            <person name="Shi W."/>
            <person name="Du L."/>
            <person name="Sun Y."/>
            <person name="Zhan W."/>
            <person name="Jiang J.F."/>
            <person name="Wang Q."/>
            <person name="Zhang B."/>
            <person name="Ji P."/>
            <person name="Bell-Sakyi L."/>
            <person name="Cui X.M."/>
            <person name="Yuan T.T."/>
            <person name="Jiang B.G."/>
            <person name="Yang W.F."/>
            <person name="Lam T.T."/>
            <person name="Chang Q.C."/>
            <person name="Ding S.J."/>
            <person name="Wang X.J."/>
            <person name="Zhu J.G."/>
            <person name="Ruan X.D."/>
            <person name="Zhao L."/>
            <person name="Wei J.T."/>
            <person name="Ye R.Z."/>
            <person name="Que T.C."/>
            <person name="Du C.H."/>
            <person name="Zhou Y.H."/>
            <person name="Cheng J.X."/>
            <person name="Dai P.F."/>
            <person name="Guo W.B."/>
            <person name="Han X.H."/>
            <person name="Huang E.J."/>
            <person name="Li L.F."/>
            <person name="Wei W."/>
            <person name="Gao Y.C."/>
            <person name="Liu J.Z."/>
            <person name="Shao H.Z."/>
            <person name="Wang X."/>
            <person name="Wang C.C."/>
            <person name="Yang T.C."/>
            <person name="Huo Q.B."/>
            <person name="Li W."/>
            <person name="Chen H.Y."/>
            <person name="Chen S.E."/>
            <person name="Zhou L.G."/>
            <person name="Ni X.B."/>
            <person name="Tian J.H."/>
            <person name="Sheng Y."/>
            <person name="Liu T."/>
            <person name="Pan Y.S."/>
            <person name="Xia L.Y."/>
            <person name="Li J."/>
            <person name="Zhao F."/>
            <person name="Cao W.C."/>
        </authorList>
    </citation>
    <scope>NUCLEOTIDE SEQUENCE [LARGE SCALE GENOMIC DNA]</scope>
    <source>
        <strain evidence="1">HaeL-2018</strain>
    </source>
</reference>
<keyword evidence="2" id="KW-1185">Reference proteome</keyword>
<accession>A0A9J6GJS5</accession>
<organism evidence="1 2">
    <name type="scientific">Haemaphysalis longicornis</name>
    <name type="common">Bush tick</name>
    <dbReference type="NCBI Taxonomy" id="44386"/>
    <lineage>
        <taxon>Eukaryota</taxon>
        <taxon>Metazoa</taxon>
        <taxon>Ecdysozoa</taxon>
        <taxon>Arthropoda</taxon>
        <taxon>Chelicerata</taxon>
        <taxon>Arachnida</taxon>
        <taxon>Acari</taxon>
        <taxon>Parasitiformes</taxon>
        <taxon>Ixodida</taxon>
        <taxon>Ixodoidea</taxon>
        <taxon>Ixodidae</taxon>
        <taxon>Haemaphysalinae</taxon>
        <taxon>Haemaphysalis</taxon>
    </lineage>
</organism>